<dbReference type="RefSeq" id="WP_046306408.1">
    <property type="nucleotide sequence ID" value="NZ_CAMLAY010000002.1"/>
</dbReference>
<accession>A0A0F4LRE8</accession>
<evidence type="ECO:0000313" key="1">
    <source>
        <dbReference type="EMBL" id="KJY61125.1"/>
    </source>
</evidence>
<reference evidence="1 2" key="1">
    <citation type="submission" date="2015-01" db="EMBL/GenBank/DDBJ databases">
        <title>Comparative genomics of the lactic acid bacteria isolated from the honey bee gut.</title>
        <authorList>
            <person name="Ellegaard K.M."/>
            <person name="Tamarit D."/>
            <person name="Javelind E."/>
            <person name="Olofsson T."/>
            <person name="Andersson S.G."/>
            <person name="Vasquez A."/>
        </authorList>
    </citation>
    <scope>NUCLEOTIDE SEQUENCE [LARGE SCALE GENOMIC DNA]</scope>
    <source>
        <strain evidence="1 2">Hma11</strain>
    </source>
</reference>
<dbReference type="AlphaFoldDB" id="A0A0F4LRE8"/>
<gene>
    <name evidence="1" type="ORF">JF72_04020</name>
</gene>
<evidence type="ECO:0000313" key="2">
    <source>
        <dbReference type="Proteomes" id="UP000033682"/>
    </source>
</evidence>
<comment type="caution">
    <text evidence="1">The sequence shown here is derived from an EMBL/GenBank/DDBJ whole genome shotgun (WGS) entry which is preliminary data.</text>
</comment>
<organism evidence="1 2">
    <name type="scientific">Lactobacillus apis</name>
    <dbReference type="NCBI Taxonomy" id="303541"/>
    <lineage>
        <taxon>Bacteria</taxon>
        <taxon>Bacillati</taxon>
        <taxon>Bacillota</taxon>
        <taxon>Bacilli</taxon>
        <taxon>Lactobacillales</taxon>
        <taxon>Lactobacillaceae</taxon>
        <taxon>Lactobacillus</taxon>
    </lineage>
</organism>
<keyword evidence="2" id="KW-1185">Reference proteome</keyword>
<dbReference type="EMBL" id="JXLG01000005">
    <property type="protein sequence ID" value="KJY61125.1"/>
    <property type="molecule type" value="Genomic_DNA"/>
</dbReference>
<dbReference type="HOGENOM" id="CLU_182956_0_0_9"/>
<dbReference type="Proteomes" id="UP000033682">
    <property type="component" value="Unassembled WGS sequence"/>
</dbReference>
<proteinExistence type="predicted"/>
<name>A0A0F4LRE8_9LACO</name>
<sequence length="94" mass="10742">MKLTNLLQLTNDIDSQTKLFLTINQQVYPLAKLKISSKECLLYPGKQAMTKGKMIHLVKNIHGFDIPTYMVNQQELLPVFGIQILPEQNSVRLT</sequence>
<dbReference type="PATRIC" id="fig|303541.3.peg.551"/>
<protein>
    <submittedName>
        <fullName evidence="1">Uncharacterized protein</fullName>
    </submittedName>
</protein>